<dbReference type="AlphaFoldDB" id="A0A844XG96"/>
<sequence length="352" mass="37450">MTRFRAALCVATMLACAPGTVHAHDVNALDHAPIGVMGDHRHAQGEWMVSYRLMHMEMGGVQIGTDDVDPDTVVTTVPNRFAGMPMQPLSLRIVPDTMRMDMHMLGLMYGVSDDITLMAMANYAAKEMDHITYQGGMGTNVLGEFRTAPDGFGDTKLAALVGLTDNVHLNVGISIPTGSIEETGEALMPMGMTMPVRLPYPMQLGSGTWDLEPGITWRGQSEQLGWGAQVKGVVRMGRNDAGYALGDSAAATAWLAYSLDQALALSARVEAKTTGRIDGIDPAIMGPVQTANPDFSGGESVTGFIGANTVFTHGGLAGWRIGVEAGLPLVQDLNGPQMPNDWSMTLGVQKAF</sequence>
<comment type="caution">
    <text evidence="2">The sequence shown here is derived from an EMBL/GenBank/DDBJ whole genome shotgun (WGS) entry which is preliminary data.</text>
</comment>
<evidence type="ECO:0000256" key="1">
    <source>
        <dbReference type="SAM" id="SignalP"/>
    </source>
</evidence>
<dbReference type="RefSeq" id="WP_160486485.1">
    <property type="nucleotide sequence ID" value="NZ_WUBR01000003.1"/>
</dbReference>
<protein>
    <submittedName>
        <fullName evidence="2">Transporter</fullName>
    </submittedName>
</protein>
<evidence type="ECO:0000313" key="2">
    <source>
        <dbReference type="EMBL" id="MWV28830.1"/>
    </source>
</evidence>
<feature type="chain" id="PRO_5032498510" evidence="1">
    <location>
        <begin position="24"/>
        <end position="352"/>
    </location>
</feature>
<feature type="signal peptide" evidence="1">
    <location>
        <begin position="1"/>
        <end position="23"/>
    </location>
</feature>
<reference evidence="2 3" key="1">
    <citation type="submission" date="2019-12" db="EMBL/GenBank/DDBJ databases">
        <authorList>
            <person name="Lee S.D."/>
        </authorList>
    </citation>
    <scope>NUCLEOTIDE SEQUENCE [LARGE SCALE GENOMIC DNA]</scope>
    <source>
        <strain evidence="2 3">GH3-10</strain>
    </source>
</reference>
<proteinExistence type="predicted"/>
<keyword evidence="1" id="KW-0732">Signal</keyword>
<reference evidence="2 3" key="2">
    <citation type="submission" date="2020-02" db="EMBL/GenBank/DDBJ databases">
        <title>Erythrobacter dongmakensis sp. nov., isolated from a tidal mudflat.</title>
        <authorList>
            <person name="Kim I.S."/>
        </authorList>
    </citation>
    <scope>NUCLEOTIDE SEQUENCE [LARGE SCALE GENOMIC DNA]</scope>
    <source>
        <strain evidence="2 3">GH3-10</strain>
    </source>
</reference>
<name>A0A844XG96_9SPHN</name>
<gene>
    <name evidence="2" type="ORF">GRF63_13020</name>
</gene>
<organism evidence="2 3">
    <name type="scientific">Aurantiacibacter rhizosphaerae</name>
    <dbReference type="NCBI Taxonomy" id="2691582"/>
    <lineage>
        <taxon>Bacteria</taxon>
        <taxon>Pseudomonadati</taxon>
        <taxon>Pseudomonadota</taxon>
        <taxon>Alphaproteobacteria</taxon>
        <taxon>Sphingomonadales</taxon>
        <taxon>Erythrobacteraceae</taxon>
        <taxon>Aurantiacibacter</taxon>
    </lineage>
</organism>
<evidence type="ECO:0000313" key="3">
    <source>
        <dbReference type="Proteomes" id="UP000461409"/>
    </source>
</evidence>
<keyword evidence="3" id="KW-1185">Reference proteome</keyword>
<dbReference type="Proteomes" id="UP000461409">
    <property type="component" value="Unassembled WGS sequence"/>
</dbReference>
<dbReference type="PROSITE" id="PS51257">
    <property type="entry name" value="PROKAR_LIPOPROTEIN"/>
    <property type="match status" value="1"/>
</dbReference>
<accession>A0A844XG96</accession>
<dbReference type="EMBL" id="WUBR01000003">
    <property type="protein sequence ID" value="MWV28830.1"/>
    <property type="molecule type" value="Genomic_DNA"/>
</dbReference>